<feature type="transmembrane region" description="Helical" evidence="1">
    <location>
        <begin position="88"/>
        <end position="105"/>
    </location>
</feature>
<keyword evidence="1" id="KW-1133">Transmembrane helix</keyword>
<dbReference type="EMBL" id="CP054139">
    <property type="protein sequence ID" value="QKJ30065.1"/>
    <property type="molecule type" value="Genomic_DNA"/>
</dbReference>
<reference evidence="2 3" key="1">
    <citation type="submission" date="2020-05" db="EMBL/GenBank/DDBJ databases">
        <title>Mucilaginibacter mali sp. nov.</title>
        <authorList>
            <person name="Kim H.S."/>
            <person name="Lee K.C."/>
            <person name="Suh M.K."/>
            <person name="Kim J.-S."/>
            <person name="Han K.-I."/>
            <person name="Eom M.K."/>
            <person name="Shin Y.K."/>
            <person name="Lee J.-S."/>
        </authorList>
    </citation>
    <scope>NUCLEOTIDE SEQUENCE [LARGE SCALE GENOMIC DNA]</scope>
    <source>
        <strain evidence="2 3">G2-14</strain>
    </source>
</reference>
<dbReference type="AlphaFoldDB" id="A0A7D4Q9D1"/>
<proteinExistence type="predicted"/>
<keyword evidence="1" id="KW-0812">Transmembrane</keyword>
<protein>
    <submittedName>
        <fullName evidence="2">Uncharacterized protein</fullName>
    </submittedName>
</protein>
<evidence type="ECO:0000256" key="1">
    <source>
        <dbReference type="SAM" id="Phobius"/>
    </source>
</evidence>
<accession>A0A7D4Q9D1</accession>
<evidence type="ECO:0000313" key="2">
    <source>
        <dbReference type="EMBL" id="QKJ30065.1"/>
    </source>
</evidence>
<evidence type="ECO:0000313" key="3">
    <source>
        <dbReference type="Proteomes" id="UP000505355"/>
    </source>
</evidence>
<dbReference type="RefSeq" id="WP_173414755.1">
    <property type="nucleotide sequence ID" value="NZ_CP054139.1"/>
</dbReference>
<sequence>METILKQRRFIVTKLFELTDRSLKVTVSTLTSSNAIEIDFENITTKISHQKGPKRIPTIFTGLSLAGLIICILSHFLEKNGSKTEDVLFYFVVFVACALITYLSYENELNLLLIHGTKLTFFANSPTKKTVEDFLSLIKKHQKEYLLNRYATADDLLSQEQLATNLRWLLERNIIDSEECEVLKQKLIIPKTEHVKTVGFTFGSN</sequence>
<dbReference type="Proteomes" id="UP000505355">
    <property type="component" value="Chromosome"/>
</dbReference>
<keyword evidence="3" id="KW-1185">Reference proteome</keyword>
<keyword evidence="1" id="KW-0472">Membrane</keyword>
<gene>
    <name evidence="2" type="ORF">HQ865_09945</name>
</gene>
<feature type="transmembrane region" description="Helical" evidence="1">
    <location>
        <begin position="56"/>
        <end position="76"/>
    </location>
</feature>
<name>A0A7D4Q9D1_9SPHI</name>
<organism evidence="2 3">
    <name type="scientific">Mucilaginibacter mali</name>
    <dbReference type="NCBI Taxonomy" id="2740462"/>
    <lineage>
        <taxon>Bacteria</taxon>
        <taxon>Pseudomonadati</taxon>
        <taxon>Bacteroidota</taxon>
        <taxon>Sphingobacteriia</taxon>
        <taxon>Sphingobacteriales</taxon>
        <taxon>Sphingobacteriaceae</taxon>
        <taxon>Mucilaginibacter</taxon>
    </lineage>
</organism>
<dbReference type="KEGG" id="mmab:HQ865_09945"/>